<dbReference type="EMBL" id="JAWRVI010000033">
    <property type="protein sequence ID" value="KAK4087341.1"/>
    <property type="molecule type" value="Genomic_DNA"/>
</dbReference>
<dbReference type="Pfam" id="PF05907">
    <property type="entry name" value="CXXC_Zn-b_euk"/>
    <property type="match status" value="1"/>
</dbReference>
<dbReference type="InterPro" id="IPR007175">
    <property type="entry name" value="Rpr2/Snm1/Rpp21"/>
</dbReference>
<evidence type="ECO:0000256" key="4">
    <source>
        <dbReference type="SAM" id="MobiDB-lite"/>
    </source>
</evidence>
<comment type="caution">
    <text evidence="5">The sequence shown here is derived from an EMBL/GenBank/DDBJ whole genome shotgun (WGS) entry which is preliminary data.</text>
</comment>
<sequence>MFALELKAELTGVTNLRPDDSQDNPFWYMFKVQCTSCRETHNNYVGVNRFETNEMSGSRGEANFLPSGDQNAHTLQRESSASIKAAPKPYEQAEPAKAQRLIEFDCRGLEFVEFKPEGDWLAEGLESGTKFTGIELVDGEWFDYDEKAGEEPHSRHFASRTPSPSQAADRRGPCSSNPIFASIAKTRTHSERASRHARSAMASSGHQQQLARDLDFLTDAAHLLRETAPDASAHFMRHRADLMFHNNLDQHELQRQHVCSACGHIMIPGLGETTLRLQRLKSRQQDWKKRSTGAARSRVEEPAAAQGPSKELTCGRCHRVTRVTLGQQPAAVRGRVAKASAAKRTEQPPVTAASVKATANASSKKRAKNRKGGLQALLAGQQKPAPSLSLADFMKK</sequence>
<dbReference type="Proteomes" id="UP001287286">
    <property type="component" value="Unassembled WGS sequence"/>
</dbReference>
<feature type="region of interest" description="Disordered" evidence="4">
    <location>
        <begin position="336"/>
        <end position="396"/>
    </location>
</feature>
<comment type="similarity">
    <text evidence="1">Belongs to the UPF0587 family.</text>
</comment>
<evidence type="ECO:0000313" key="6">
    <source>
        <dbReference type="Proteomes" id="UP001287286"/>
    </source>
</evidence>
<dbReference type="Pfam" id="PF04032">
    <property type="entry name" value="Rpr2"/>
    <property type="match status" value="1"/>
</dbReference>
<evidence type="ECO:0008006" key="7">
    <source>
        <dbReference type="Google" id="ProtNLM"/>
    </source>
</evidence>
<keyword evidence="2" id="KW-0479">Metal-binding</keyword>
<protein>
    <recommendedName>
        <fullName evidence="7">DUF866 domain-containing protein</fullName>
    </recommendedName>
</protein>
<evidence type="ECO:0000256" key="2">
    <source>
        <dbReference type="ARBA" id="ARBA00022723"/>
    </source>
</evidence>
<proteinExistence type="inferred from homology"/>
<dbReference type="InterPro" id="IPR008584">
    <property type="entry name" value="CXXC_Zn-binding_euk"/>
</dbReference>
<accession>A0ABR0BTI0</accession>
<dbReference type="PANTHER" id="PTHR12857">
    <property type="entry name" value="CXXC MOTIF CONTAINING ZINC BINDING PROTEIN"/>
    <property type="match status" value="1"/>
</dbReference>
<keyword evidence="3" id="KW-0862">Zinc</keyword>
<dbReference type="PANTHER" id="PTHR12857:SF0">
    <property type="entry name" value="CXXC MOTIF CONTAINING ZINC BINDING PROTEIN"/>
    <property type="match status" value="1"/>
</dbReference>
<evidence type="ECO:0000256" key="3">
    <source>
        <dbReference type="ARBA" id="ARBA00022833"/>
    </source>
</evidence>
<keyword evidence="6" id="KW-1185">Reference proteome</keyword>
<feature type="region of interest" description="Disordered" evidence="4">
    <location>
        <begin position="282"/>
        <end position="310"/>
    </location>
</feature>
<evidence type="ECO:0000313" key="5">
    <source>
        <dbReference type="EMBL" id="KAK4087341.1"/>
    </source>
</evidence>
<name>A0ABR0BTI0_PURLI</name>
<organism evidence="5 6">
    <name type="scientific">Purpureocillium lilacinum</name>
    <name type="common">Paecilomyces lilacinus</name>
    <dbReference type="NCBI Taxonomy" id="33203"/>
    <lineage>
        <taxon>Eukaryota</taxon>
        <taxon>Fungi</taxon>
        <taxon>Dikarya</taxon>
        <taxon>Ascomycota</taxon>
        <taxon>Pezizomycotina</taxon>
        <taxon>Sordariomycetes</taxon>
        <taxon>Hypocreomycetidae</taxon>
        <taxon>Hypocreales</taxon>
        <taxon>Ophiocordycipitaceae</taxon>
        <taxon>Purpureocillium</taxon>
    </lineage>
</organism>
<feature type="region of interest" description="Disordered" evidence="4">
    <location>
        <begin position="149"/>
        <end position="177"/>
    </location>
</feature>
<evidence type="ECO:0000256" key="1">
    <source>
        <dbReference type="ARBA" id="ARBA00007818"/>
    </source>
</evidence>
<dbReference type="SUPFAM" id="SSF141678">
    <property type="entry name" value="MAL13P1.257-like"/>
    <property type="match status" value="1"/>
</dbReference>
<gene>
    <name evidence="5" type="ORF">Purlil1_8416</name>
</gene>
<reference evidence="5 6" key="1">
    <citation type="journal article" date="2024" name="Microbiol. Resour. Announc.">
        <title>Genome annotations for the ascomycete fungi Trichoderma harzianum, Trichoderma aggressivum, and Purpureocillium lilacinum.</title>
        <authorList>
            <person name="Beijen E.P.W."/>
            <person name="Ohm R.A."/>
        </authorList>
    </citation>
    <scope>NUCLEOTIDE SEQUENCE [LARGE SCALE GENOMIC DNA]</scope>
    <source>
        <strain evidence="5 6">CBS 150709</strain>
    </source>
</reference>